<gene>
    <name evidence="2" type="ORF">NBO_1163g0001</name>
</gene>
<dbReference type="AlphaFoldDB" id="R0KMW2"/>
<dbReference type="SUPFAM" id="SSF81382">
    <property type="entry name" value="Skp1 dimerisation domain-like"/>
    <property type="match status" value="1"/>
</dbReference>
<dbReference type="Proteomes" id="UP000016927">
    <property type="component" value="Unassembled WGS sequence"/>
</dbReference>
<dbReference type="OrthoDB" id="2342932at2759"/>
<evidence type="ECO:0000313" key="3">
    <source>
        <dbReference type="Proteomes" id="UP000016927"/>
    </source>
</evidence>
<sequence length="99" mass="11574">MEIDTNVLSTQYTPLDIKFKTCDFDFFSDCTNNTLVELCNASNYLNYPYLLELTCKILANRMQYRPTEELRELIGQGNEIIEDTDDDINKELEWLSSSE</sequence>
<dbReference type="InterPro" id="IPR016072">
    <property type="entry name" value="Skp1_comp_dimer"/>
</dbReference>
<name>R0KMW2_NOSB1</name>
<accession>R0KMW2</accession>
<reference evidence="2 3" key="1">
    <citation type="journal article" date="2013" name="BMC Genomics">
        <title>Comparative genomics of parasitic silkworm microsporidia reveal an association between genome expansion and host adaptation.</title>
        <authorList>
            <person name="Pan G."/>
            <person name="Xu J."/>
            <person name="Li T."/>
            <person name="Xia Q."/>
            <person name="Liu S.L."/>
            <person name="Zhang G."/>
            <person name="Li S."/>
            <person name="Li C."/>
            <person name="Liu H."/>
            <person name="Yang L."/>
            <person name="Liu T."/>
            <person name="Zhang X."/>
            <person name="Wu Z."/>
            <person name="Fan W."/>
            <person name="Dang X."/>
            <person name="Xiang H."/>
            <person name="Tao M."/>
            <person name="Li Y."/>
            <person name="Hu J."/>
            <person name="Li Z."/>
            <person name="Lin L."/>
            <person name="Luo J."/>
            <person name="Geng L."/>
            <person name="Wang L."/>
            <person name="Long M."/>
            <person name="Wan Y."/>
            <person name="He N."/>
            <person name="Zhang Z."/>
            <person name="Lu C."/>
            <person name="Keeling P.J."/>
            <person name="Wang J."/>
            <person name="Xiang Z."/>
            <person name="Zhou Z."/>
        </authorList>
    </citation>
    <scope>NUCLEOTIDE SEQUENCE [LARGE SCALE GENOMIC DNA]</scope>
    <source>
        <strain evidence="3">CQ1 / CVCC 102059</strain>
    </source>
</reference>
<evidence type="ECO:0000259" key="1">
    <source>
        <dbReference type="Pfam" id="PF01466"/>
    </source>
</evidence>
<feature type="domain" description="SKP1 component dimerisation" evidence="1">
    <location>
        <begin position="49"/>
        <end position="94"/>
    </location>
</feature>
<dbReference type="VEuPathDB" id="MicrosporidiaDB:NBO_1163g0001"/>
<dbReference type="STRING" id="578461.R0KMW2"/>
<dbReference type="InterPro" id="IPR011333">
    <property type="entry name" value="SKP1/BTB/POZ_sf"/>
</dbReference>
<dbReference type="Pfam" id="PF01466">
    <property type="entry name" value="Skp1"/>
    <property type="match status" value="1"/>
</dbReference>
<organism evidence="2 3">
    <name type="scientific">Nosema bombycis (strain CQ1 / CVCC 102059)</name>
    <name type="common">Microsporidian parasite</name>
    <name type="synonym">Pebrine of silkworm</name>
    <dbReference type="NCBI Taxonomy" id="578461"/>
    <lineage>
        <taxon>Eukaryota</taxon>
        <taxon>Fungi</taxon>
        <taxon>Fungi incertae sedis</taxon>
        <taxon>Microsporidia</taxon>
        <taxon>Nosematidae</taxon>
        <taxon>Nosema</taxon>
    </lineage>
</organism>
<dbReference type="Gene3D" id="3.30.710.10">
    <property type="entry name" value="Potassium Channel Kv1.1, Chain A"/>
    <property type="match status" value="1"/>
</dbReference>
<evidence type="ECO:0000313" key="2">
    <source>
        <dbReference type="EMBL" id="EOB11467.1"/>
    </source>
</evidence>
<protein>
    <recommendedName>
        <fullName evidence="1">SKP1 component dimerisation domain-containing protein</fullName>
    </recommendedName>
</protein>
<dbReference type="InterPro" id="IPR036296">
    <property type="entry name" value="SKP1-like_dim_sf"/>
</dbReference>
<dbReference type="EMBL" id="KB910070">
    <property type="protein sequence ID" value="EOB11467.1"/>
    <property type="molecule type" value="Genomic_DNA"/>
</dbReference>
<dbReference type="HOGENOM" id="CLU_2321017_0_0_1"/>
<dbReference type="GO" id="GO:0006511">
    <property type="term" value="P:ubiquitin-dependent protein catabolic process"/>
    <property type="evidence" value="ECO:0007669"/>
    <property type="project" value="InterPro"/>
</dbReference>
<keyword evidence="3" id="KW-1185">Reference proteome</keyword>
<proteinExistence type="predicted"/>